<feature type="domain" description="HTH iclR-type" evidence="4">
    <location>
        <begin position="17"/>
        <end position="79"/>
    </location>
</feature>
<dbReference type="PANTHER" id="PTHR30136:SF19">
    <property type="entry name" value="DNA-BINDING TRANSCRIPTIONAL REPRESSOR YIAJ"/>
    <property type="match status" value="1"/>
</dbReference>
<protein>
    <submittedName>
        <fullName evidence="6">IclR protein</fullName>
    </submittedName>
</protein>
<dbReference type="SUPFAM" id="SSF55781">
    <property type="entry name" value="GAF domain-like"/>
    <property type="match status" value="1"/>
</dbReference>
<name>Q65WJ8_MANSM</name>
<dbReference type="Pfam" id="PF01614">
    <property type="entry name" value="IclR_C"/>
    <property type="match status" value="1"/>
</dbReference>
<keyword evidence="1" id="KW-0805">Transcription regulation</keyword>
<dbReference type="InterPro" id="IPR036388">
    <property type="entry name" value="WH-like_DNA-bd_sf"/>
</dbReference>
<dbReference type="EMBL" id="AE016827">
    <property type="protein sequence ID" value="AAU36662.1"/>
    <property type="molecule type" value="Genomic_DNA"/>
</dbReference>
<dbReference type="PROSITE" id="PS51078">
    <property type="entry name" value="ICLR_ED"/>
    <property type="match status" value="1"/>
</dbReference>
<dbReference type="GO" id="GO:0003700">
    <property type="term" value="F:DNA-binding transcription factor activity"/>
    <property type="evidence" value="ECO:0007669"/>
    <property type="project" value="TreeGrafter"/>
</dbReference>
<accession>Q65WJ8</accession>
<dbReference type="KEGG" id="msu:MS0055"/>
<dbReference type="SUPFAM" id="SSF46785">
    <property type="entry name" value="Winged helix' DNA-binding domain"/>
    <property type="match status" value="1"/>
</dbReference>
<dbReference type="InterPro" id="IPR014757">
    <property type="entry name" value="Tscrpt_reg_IclR_C"/>
</dbReference>
<feature type="domain" description="IclR-ED" evidence="5">
    <location>
        <begin position="80"/>
        <end position="266"/>
    </location>
</feature>
<dbReference type="Pfam" id="PF09339">
    <property type="entry name" value="HTH_IclR"/>
    <property type="match status" value="1"/>
</dbReference>
<evidence type="ECO:0000256" key="3">
    <source>
        <dbReference type="ARBA" id="ARBA00023163"/>
    </source>
</evidence>
<dbReference type="InterPro" id="IPR050707">
    <property type="entry name" value="HTH_MetabolicPath_Reg"/>
</dbReference>
<keyword evidence="2" id="KW-0238">DNA-binding</keyword>
<gene>
    <name evidence="6" type="primary">iclR</name>
    <name evidence="6" type="ordered locus">MS0055</name>
</gene>
<dbReference type="HOGENOM" id="CLU_062618_7_1_6"/>
<keyword evidence="7" id="KW-1185">Reference proteome</keyword>
<organism evidence="6 7">
    <name type="scientific">Mannheimia succiniciproducens (strain KCTC 0769BP / MBEL55E)</name>
    <dbReference type="NCBI Taxonomy" id="221988"/>
    <lineage>
        <taxon>Bacteria</taxon>
        <taxon>Pseudomonadati</taxon>
        <taxon>Pseudomonadota</taxon>
        <taxon>Gammaproteobacteria</taxon>
        <taxon>Pasteurellales</taxon>
        <taxon>Pasteurellaceae</taxon>
        <taxon>Basfia</taxon>
    </lineage>
</organism>
<evidence type="ECO:0000259" key="5">
    <source>
        <dbReference type="PROSITE" id="PS51078"/>
    </source>
</evidence>
<dbReference type="STRING" id="221988.MS0055"/>
<dbReference type="AlphaFoldDB" id="Q65WJ8"/>
<dbReference type="Gene3D" id="1.10.10.10">
    <property type="entry name" value="Winged helix-like DNA-binding domain superfamily/Winged helix DNA-binding domain"/>
    <property type="match status" value="1"/>
</dbReference>
<dbReference type="PROSITE" id="PS51077">
    <property type="entry name" value="HTH_ICLR"/>
    <property type="match status" value="1"/>
</dbReference>
<keyword evidence="3" id="KW-0804">Transcription</keyword>
<evidence type="ECO:0000259" key="4">
    <source>
        <dbReference type="PROSITE" id="PS51077"/>
    </source>
</evidence>
<evidence type="ECO:0000313" key="7">
    <source>
        <dbReference type="Proteomes" id="UP000000607"/>
    </source>
</evidence>
<reference evidence="6 7" key="1">
    <citation type="journal article" date="2004" name="Nat. Biotechnol.">
        <title>The genome sequence of the capnophilic rumen bacterium Mannheimia succiniciproducens.</title>
        <authorList>
            <person name="Hong S.H."/>
            <person name="Kim J.S."/>
            <person name="Lee S.Y."/>
            <person name="In Y.H."/>
            <person name="Choi S.S."/>
            <person name="Rih J.-K."/>
            <person name="Kim C.H."/>
            <person name="Jeong H."/>
            <person name="Hur C.G."/>
            <person name="Kim J.J."/>
        </authorList>
    </citation>
    <scope>NUCLEOTIDE SEQUENCE [LARGE SCALE GENOMIC DNA]</scope>
    <source>
        <strain evidence="7">KCTC 0769BP / MBEL55E</strain>
    </source>
</reference>
<sequence length="273" mass="31108">MFFIVRRLKEMEKNSGNQSLIRGLRLIEILSRFPNGCPLVQLANISELNKSTVHRLLQGLQQEGFVQPAITVGSYRLTSKCLSIGHKIFSSLNIINIISPHLENLNLDLGETINFSMRENDHAIMIYKLEPTTGMMRTRAYIGQHLQLYCSAMGKLYLAYDRPAYLKEYWQTNNDNIQTLTCNTITELPVMEKELDEIKKQGFAVDKEENEIGISCIACPIFNFQNKVEYAMSVSISTSKLNQYGIEHLLEKIKLTAEAISLELGWLPESVQN</sequence>
<dbReference type="GO" id="GO:0003677">
    <property type="term" value="F:DNA binding"/>
    <property type="evidence" value="ECO:0007669"/>
    <property type="project" value="UniProtKB-KW"/>
</dbReference>
<evidence type="ECO:0000313" key="6">
    <source>
        <dbReference type="EMBL" id="AAU36662.1"/>
    </source>
</evidence>
<dbReference type="GO" id="GO:0045892">
    <property type="term" value="P:negative regulation of DNA-templated transcription"/>
    <property type="evidence" value="ECO:0007669"/>
    <property type="project" value="TreeGrafter"/>
</dbReference>
<dbReference type="InterPro" id="IPR029016">
    <property type="entry name" value="GAF-like_dom_sf"/>
</dbReference>
<dbReference type="eggNOG" id="COG1414">
    <property type="taxonomic scope" value="Bacteria"/>
</dbReference>
<evidence type="ECO:0000256" key="2">
    <source>
        <dbReference type="ARBA" id="ARBA00023125"/>
    </source>
</evidence>
<dbReference type="InterPro" id="IPR005471">
    <property type="entry name" value="Tscrpt_reg_IclR_N"/>
</dbReference>
<dbReference type="Proteomes" id="UP000000607">
    <property type="component" value="Chromosome"/>
</dbReference>
<proteinExistence type="predicted"/>
<dbReference type="Gene3D" id="3.30.450.40">
    <property type="match status" value="1"/>
</dbReference>
<dbReference type="SMART" id="SM00346">
    <property type="entry name" value="HTH_ICLR"/>
    <property type="match status" value="1"/>
</dbReference>
<evidence type="ECO:0000256" key="1">
    <source>
        <dbReference type="ARBA" id="ARBA00023015"/>
    </source>
</evidence>
<dbReference type="PANTHER" id="PTHR30136">
    <property type="entry name" value="HELIX-TURN-HELIX TRANSCRIPTIONAL REGULATOR, ICLR FAMILY"/>
    <property type="match status" value="1"/>
</dbReference>
<dbReference type="InterPro" id="IPR036390">
    <property type="entry name" value="WH_DNA-bd_sf"/>
</dbReference>